<dbReference type="GO" id="GO:0008476">
    <property type="term" value="F:protein-tyrosine sulfotransferase activity"/>
    <property type="evidence" value="ECO:0007669"/>
    <property type="project" value="InterPro"/>
</dbReference>
<dbReference type="STRING" id="1769779.AUP74_00136"/>
<keyword evidence="1 3" id="KW-0808">Transferase</keyword>
<dbReference type="PANTHER" id="PTHR12788">
    <property type="entry name" value="PROTEIN-TYROSINE SULFOTRANSFERASE 2"/>
    <property type="match status" value="1"/>
</dbReference>
<reference evidence="4" key="1">
    <citation type="submission" date="2016-01" db="EMBL/GenBank/DDBJ databases">
        <title>Complete genome sequence of Microbulbifer sp. CCB-MM1, a halophile isolated from Matang Mangrove Forest, Perak.</title>
        <authorList>
            <person name="Moh T.H."/>
            <person name="Dinesh B."/>
            <person name="Lau N.-S."/>
            <person name="Go F."/>
            <person name="Alexander Chong S.-C."/>
        </authorList>
    </citation>
    <scope>NUCLEOTIDE SEQUENCE [LARGE SCALE GENOMIC DNA]</scope>
    <source>
        <strain evidence="4">CCB-MM1</strain>
    </source>
</reference>
<keyword evidence="4" id="KW-1185">Reference proteome</keyword>
<dbReference type="InterPro" id="IPR019734">
    <property type="entry name" value="TPR_rpt"/>
</dbReference>
<dbReference type="Proteomes" id="UP000095672">
    <property type="component" value="Chromosome"/>
</dbReference>
<dbReference type="Gene3D" id="1.25.40.10">
    <property type="entry name" value="Tetratricopeptide repeat domain"/>
    <property type="match status" value="1"/>
</dbReference>
<dbReference type="SMART" id="SM00028">
    <property type="entry name" value="TPR"/>
    <property type="match status" value="3"/>
</dbReference>
<evidence type="ECO:0000256" key="2">
    <source>
        <dbReference type="PROSITE-ProRule" id="PRU00339"/>
    </source>
</evidence>
<dbReference type="InterPro" id="IPR011990">
    <property type="entry name" value="TPR-like_helical_dom_sf"/>
</dbReference>
<proteinExistence type="predicted"/>
<protein>
    <submittedName>
        <fullName evidence="3">Sulfotransferase domain protein</fullName>
    </submittedName>
</protein>
<dbReference type="Pfam" id="PF13432">
    <property type="entry name" value="TPR_16"/>
    <property type="match status" value="1"/>
</dbReference>
<gene>
    <name evidence="3" type="ORF">AUP74_00136</name>
</gene>
<dbReference type="SUPFAM" id="SSF52540">
    <property type="entry name" value="P-loop containing nucleoside triphosphate hydrolases"/>
    <property type="match status" value="1"/>
</dbReference>
<dbReference type="SUPFAM" id="SSF48452">
    <property type="entry name" value="TPR-like"/>
    <property type="match status" value="2"/>
</dbReference>
<dbReference type="EMBL" id="CP014143">
    <property type="protein sequence ID" value="AOS95612.1"/>
    <property type="molecule type" value="Genomic_DNA"/>
</dbReference>
<dbReference type="PROSITE" id="PS50005">
    <property type="entry name" value="TPR"/>
    <property type="match status" value="1"/>
</dbReference>
<dbReference type="RefSeq" id="WP_083260733.1">
    <property type="nucleotide sequence ID" value="NZ_CP014143.1"/>
</dbReference>
<accession>A0A1C9W394</accession>
<keyword evidence="2" id="KW-0802">TPR repeat</keyword>
<dbReference type="KEGG" id="micc:AUP74_00136"/>
<dbReference type="Pfam" id="PF13469">
    <property type="entry name" value="Sulfotransfer_3"/>
    <property type="match status" value="1"/>
</dbReference>
<evidence type="ECO:0000313" key="4">
    <source>
        <dbReference type="Proteomes" id="UP000095672"/>
    </source>
</evidence>
<evidence type="ECO:0000313" key="3">
    <source>
        <dbReference type="EMBL" id="AOS95612.1"/>
    </source>
</evidence>
<feature type="repeat" description="TPR" evidence="2">
    <location>
        <begin position="146"/>
        <end position="179"/>
    </location>
</feature>
<evidence type="ECO:0000256" key="1">
    <source>
        <dbReference type="ARBA" id="ARBA00022679"/>
    </source>
</evidence>
<dbReference type="OrthoDB" id="9815894at2"/>
<dbReference type="InterPro" id="IPR026634">
    <property type="entry name" value="TPST-like"/>
</dbReference>
<dbReference type="Gene3D" id="3.40.50.300">
    <property type="entry name" value="P-loop containing nucleotide triphosphate hydrolases"/>
    <property type="match status" value="1"/>
</dbReference>
<sequence>MNQLTPIHTAQEAIRRGDLALACEILEDSLKPKGSVGTSQVDQSRVIQTRQLLAEVYLRRGQVQAARRQTEELLRQAPDHIDGRILEAHIARLEGRAQHAQELLTPIAQRADATQGQLKLIAAEWVATGAFSQAVDTLQKVEPMDAQSFYYLGLSHFRLGQIGKALPIYRKLFASIPNSPTIAKELSLVAAEFREFKTAIEAYSRYMQLSDPTAADFVKFSDLLLMGHNVADSQRHLEKALAMGEDSAESRLLEAKIARLSGDYGKALERAHAALVLSPGLGSAWSIVAELTEAASVDAVLIERLAQAISGASMAPHDLELAQFALAELHAKAGDYSTAYAQIRAANQTKSTLLRESGALYNRHTMEELLTTARQVFSGNLAPKVSTDSHRPVFIVGMPRSGTTVIHRLLDASGELQCIGESEALPFVYAQLQQRLGHMPEKLLHQLKEDDWNELAIEYLRRAGAGTEKRDLADKMPHNFLYVGMILSMFPQARIVQLRRAPFDVCMSIYAKPFPEGHSYACDPGDLAHFYYHCNALMDYWAEAFPDQTYNLDFDRFLETPTDSARQLFEFLGYPWQECYLEARSDSPQAFTFSELQVRKPIRKSEAGKWQQYRKVATDLLTELKTASNQSTSDANYKK</sequence>
<name>A0A1C9W394_9GAMM</name>
<dbReference type="PANTHER" id="PTHR12788:SF10">
    <property type="entry name" value="PROTEIN-TYROSINE SULFOTRANSFERASE"/>
    <property type="match status" value="1"/>
</dbReference>
<dbReference type="AlphaFoldDB" id="A0A1C9W394"/>
<organism evidence="3 4">
    <name type="scientific">Microbulbifer aggregans</name>
    <dbReference type="NCBI Taxonomy" id="1769779"/>
    <lineage>
        <taxon>Bacteria</taxon>
        <taxon>Pseudomonadati</taxon>
        <taxon>Pseudomonadota</taxon>
        <taxon>Gammaproteobacteria</taxon>
        <taxon>Cellvibrionales</taxon>
        <taxon>Microbulbiferaceae</taxon>
        <taxon>Microbulbifer</taxon>
    </lineage>
</organism>
<dbReference type="InterPro" id="IPR027417">
    <property type="entry name" value="P-loop_NTPase"/>
</dbReference>